<keyword evidence="19" id="KW-0812">Transmembrane</keyword>
<reference evidence="23" key="1">
    <citation type="submission" date="2020-01" db="EMBL/GenBank/DDBJ databases">
        <title>Draft genome sequence of the Termite Coptotermes fromosanus.</title>
        <authorList>
            <person name="Itakura S."/>
            <person name="Yosikawa Y."/>
            <person name="Umezawa K."/>
        </authorList>
    </citation>
    <scope>NUCLEOTIDE SEQUENCE [LARGE SCALE GENOMIC DNA]</scope>
</reference>
<sequence length="1058" mass="119106">SHYMVEIRPPQLISEISDTKEVSSGDDFELACESDKPVHWVYPQLDLSSDEVQIESNVTISNSITNTGKYHSVLKVSHAFFLDTGYYYCIVNGTTDFSYSLDSVTHVYVYIKDFINLLVKVDVFIIQAVQQHQPAVIPCRPTSLDVNVTLWKDEIMIHLGIHEEGVMNVSFDPTVGFTLDPINIMHSDIYECKAVLGGKQDNLAIHLDVLKASTSIPKPSVNESYLNPVIVGDKLYLECVARATSGIKFTIQWHPPATVKSGRAIYSEPTLYKNCEDARTYHCSMLSLMIENVTLEDGGNYTCKVTDHNQISNQETKVVRVYDAHQSYINLTIDALDVRVKAGEERVQWVVNVDAVPIPSFIWFDKSHEEIKPRNSMKYRIEERKGKTQITLIINKIRIQDAGTYEFRAYNDNLEKKLNLTLTVTDKPAVSLESTSSYLYQLHMNYTLKCKIVGFPPPQVTWFFSDCNLMNECEEQKFEQIRVTYNLDMSDSTYSDTLEWTVEKPGLIKCFANNSEGSSSETMSLFVTDMPHDKSLSIWGRPETVVVGDNFTLHCGATKYNYTEPISLYEKREGYATERLVQSNTGCSVARNDTEYSYRISMTWIDVPLNSDAEYICYAARKEDGMEDATVERVNVKSPVPISVVTNMNSSELIMDSGSSLELKCIVNGLPVPTVKWYKDGILVGNDPRVELRNKNQILYIQFAKLEDEGMYKCVVSNRLEELSKFITLQFRDKPGINTILITFILIFCIILVIMGVILCLKIRKERKLRKELNIAGLANFEKGALDSINPALPVDEQAELLPYDKKWEFPRDKLKLGKQLGAGAFGVVLKAEAWGIVEGEMKSTVAVKMVKRNADRTYIKALASELKIMVHLGKHLNVVNLLGACTKSLAKMELLVIVEYCRFGNLHNYLLRHREDFVDQIDPKTGQIDTTIGVELLSRHDSVLSKSKLKYAALSFSSSSGEGSSSGDMGVDYRAACIRPGNGSAGPAGADIEMNLISMTPTGEQDECTLSNNSIQPEWRSNYRGDYKGSTNPVCTHDLLCWAYQVARGMDYLASRK</sequence>
<evidence type="ECO:0000256" key="4">
    <source>
        <dbReference type="ARBA" id="ARBA00019671"/>
    </source>
</evidence>
<dbReference type="GO" id="GO:0098609">
    <property type="term" value="P:cell-cell adhesion"/>
    <property type="evidence" value="ECO:0007669"/>
    <property type="project" value="UniProtKB-ARBA"/>
</dbReference>
<feature type="domain" description="Ig-like" evidence="21">
    <location>
        <begin position="641"/>
        <end position="728"/>
    </location>
</feature>
<feature type="non-terminal residue" evidence="22">
    <location>
        <position position="1"/>
    </location>
</feature>
<dbReference type="InterPro" id="IPR001824">
    <property type="entry name" value="Tyr_kinase_rcpt_3_CS"/>
</dbReference>
<evidence type="ECO:0000256" key="3">
    <source>
        <dbReference type="ARBA" id="ARBA00011902"/>
    </source>
</evidence>
<feature type="domain" description="Ig-like" evidence="21">
    <location>
        <begin position="217"/>
        <end position="319"/>
    </location>
</feature>
<dbReference type="InterPro" id="IPR013098">
    <property type="entry name" value="Ig_I-set"/>
</dbReference>
<dbReference type="OrthoDB" id="3256376at2759"/>
<dbReference type="EC" id="2.7.10.1" evidence="3"/>
<dbReference type="Pfam" id="PF07714">
    <property type="entry name" value="PK_Tyr_Ser-Thr"/>
    <property type="match status" value="1"/>
</dbReference>
<dbReference type="AlphaFoldDB" id="A0A6L2Q3M8"/>
<dbReference type="SMART" id="SM00409">
    <property type="entry name" value="IG"/>
    <property type="match status" value="7"/>
</dbReference>
<dbReference type="PROSITE" id="PS00240">
    <property type="entry name" value="RECEPTOR_TYR_KIN_III"/>
    <property type="match status" value="1"/>
</dbReference>
<dbReference type="InterPro" id="IPR013783">
    <property type="entry name" value="Ig-like_fold"/>
</dbReference>
<dbReference type="InterPro" id="IPR003599">
    <property type="entry name" value="Ig_sub"/>
</dbReference>
<keyword evidence="9 17" id="KW-0547">Nucleotide-binding</keyword>
<keyword evidence="11 17" id="KW-0067">ATP-binding</keyword>
<keyword evidence="19" id="KW-1133">Transmembrane helix</keyword>
<evidence type="ECO:0000259" key="21">
    <source>
        <dbReference type="PROSITE" id="PS50835"/>
    </source>
</evidence>
<evidence type="ECO:0000256" key="12">
    <source>
        <dbReference type="ARBA" id="ARBA00023136"/>
    </source>
</evidence>
<accession>A0A6L2Q3M8</accession>
<feature type="domain" description="Ig-like" evidence="21">
    <location>
        <begin position="428"/>
        <end position="526"/>
    </location>
</feature>
<evidence type="ECO:0000256" key="15">
    <source>
        <dbReference type="ARBA" id="ARBA00023180"/>
    </source>
</evidence>
<dbReference type="InParanoid" id="A0A6L2Q3M8"/>
<name>A0A6L2Q3M8_COPFO</name>
<dbReference type="PROSITE" id="PS00107">
    <property type="entry name" value="PROTEIN_KINASE_ATP"/>
    <property type="match status" value="1"/>
</dbReference>
<dbReference type="Proteomes" id="UP000502823">
    <property type="component" value="Unassembled WGS sequence"/>
</dbReference>
<dbReference type="Gene3D" id="3.30.200.20">
    <property type="entry name" value="Phosphorylase Kinase, domain 1"/>
    <property type="match status" value="1"/>
</dbReference>
<dbReference type="SUPFAM" id="SSF48726">
    <property type="entry name" value="Immunoglobulin"/>
    <property type="match status" value="6"/>
</dbReference>
<dbReference type="Pfam" id="PF07679">
    <property type="entry name" value="I-set"/>
    <property type="match status" value="2"/>
</dbReference>
<dbReference type="PROSITE" id="PS50011">
    <property type="entry name" value="PROTEIN_KINASE_DOM"/>
    <property type="match status" value="1"/>
</dbReference>
<comment type="subunit">
    <text evidence="2">Forms a complex composed of PDGFRL, TNK2 and GRB2.</text>
</comment>
<dbReference type="InterPro" id="IPR017441">
    <property type="entry name" value="Protein_kinase_ATP_BS"/>
</dbReference>
<dbReference type="FunFam" id="3.30.200.20:FF:000384">
    <property type="entry name" value="Receptor protein-tyrosine kinase"/>
    <property type="match status" value="1"/>
</dbReference>
<dbReference type="PANTHER" id="PTHR15360:SF4">
    <property type="entry name" value="PROTEIN KINASE DOMAIN-CONTAINING PROTEIN"/>
    <property type="match status" value="1"/>
</dbReference>
<dbReference type="EMBL" id="BLKM01012426">
    <property type="protein sequence ID" value="GFG36447.1"/>
    <property type="molecule type" value="Genomic_DNA"/>
</dbReference>
<evidence type="ECO:0000256" key="14">
    <source>
        <dbReference type="ARBA" id="ARBA00023157"/>
    </source>
</evidence>
<dbReference type="InterPro" id="IPR001245">
    <property type="entry name" value="Ser-Thr/Tyr_kinase_cat_dom"/>
</dbReference>
<evidence type="ECO:0000256" key="5">
    <source>
        <dbReference type="ARBA" id="ARBA00022475"/>
    </source>
</evidence>
<dbReference type="GO" id="GO:0004714">
    <property type="term" value="F:transmembrane receptor protein tyrosine kinase activity"/>
    <property type="evidence" value="ECO:0007669"/>
    <property type="project" value="UniProtKB-EC"/>
</dbReference>
<feature type="binding site" evidence="17">
    <location>
        <begin position="822"/>
        <end position="829"/>
    </location>
    <ligand>
        <name>ATP</name>
        <dbReference type="ChEBI" id="CHEBI:30616"/>
    </ligand>
</feature>
<keyword evidence="16" id="KW-0393">Immunoglobulin domain</keyword>
<keyword evidence="13" id="KW-0829">Tyrosine-protein kinase</keyword>
<evidence type="ECO:0000256" key="16">
    <source>
        <dbReference type="ARBA" id="ARBA00023319"/>
    </source>
</evidence>
<feature type="domain" description="Ig-like" evidence="21">
    <location>
        <begin position="10"/>
        <end position="105"/>
    </location>
</feature>
<evidence type="ECO:0000313" key="22">
    <source>
        <dbReference type="EMBL" id="GFG36447.1"/>
    </source>
</evidence>
<keyword evidence="23" id="KW-1185">Reference proteome</keyword>
<dbReference type="InterPro" id="IPR007110">
    <property type="entry name" value="Ig-like_dom"/>
</dbReference>
<keyword evidence="5" id="KW-1003">Cell membrane</keyword>
<evidence type="ECO:0000256" key="9">
    <source>
        <dbReference type="ARBA" id="ARBA00022741"/>
    </source>
</evidence>
<keyword evidence="8" id="KW-0677">Repeat</keyword>
<keyword evidence="10" id="KW-0418">Kinase</keyword>
<feature type="domain" description="Protein kinase" evidence="20">
    <location>
        <begin position="815"/>
        <end position="1058"/>
    </location>
</feature>
<evidence type="ECO:0000256" key="8">
    <source>
        <dbReference type="ARBA" id="ARBA00022737"/>
    </source>
</evidence>
<feature type="non-terminal residue" evidence="22">
    <location>
        <position position="1058"/>
    </location>
</feature>
<evidence type="ECO:0000256" key="11">
    <source>
        <dbReference type="ARBA" id="ARBA00022840"/>
    </source>
</evidence>
<evidence type="ECO:0000256" key="17">
    <source>
        <dbReference type="PIRSR" id="PIRSR000615-2"/>
    </source>
</evidence>
<evidence type="ECO:0000256" key="10">
    <source>
        <dbReference type="ARBA" id="ARBA00022777"/>
    </source>
</evidence>
<dbReference type="GO" id="GO:0007169">
    <property type="term" value="P:cell surface receptor protein tyrosine kinase signaling pathway"/>
    <property type="evidence" value="ECO:0007669"/>
    <property type="project" value="InterPro"/>
</dbReference>
<evidence type="ECO:0000313" key="23">
    <source>
        <dbReference type="Proteomes" id="UP000502823"/>
    </source>
</evidence>
<dbReference type="GO" id="GO:0005886">
    <property type="term" value="C:plasma membrane"/>
    <property type="evidence" value="ECO:0007669"/>
    <property type="project" value="UniProtKB-SubCell"/>
</dbReference>
<feature type="binding site" evidence="17 18">
    <location>
        <position position="849"/>
    </location>
    <ligand>
        <name>ATP</name>
        <dbReference type="ChEBI" id="CHEBI:30616"/>
    </ligand>
</feature>
<dbReference type="FunFam" id="2.60.40.10:FF:000005">
    <property type="entry name" value="Neuronal cell adhesion molecule"/>
    <property type="match status" value="1"/>
</dbReference>
<dbReference type="PANTHER" id="PTHR15360">
    <property type="entry name" value="PLATELET-DERIVED GROWTH FACTOR RECEPTOR LIKE"/>
    <property type="match status" value="1"/>
</dbReference>
<gene>
    <name evidence="22" type="ORF">Cfor_11881</name>
</gene>
<organism evidence="22 23">
    <name type="scientific">Coptotermes formosanus</name>
    <name type="common">Formosan subterranean termite</name>
    <dbReference type="NCBI Taxonomy" id="36987"/>
    <lineage>
        <taxon>Eukaryota</taxon>
        <taxon>Metazoa</taxon>
        <taxon>Ecdysozoa</taxon>
        <taxon>Arthropoda</taxon>
        <taxon>Hexapoda</taxon>
        <taxon>Insecta</taxon>
        <taxon>Pterygota</taxon>
        <taxon>Neoptera</taxon>
        <taxon>Polyneoptera</taxon>
        <taxon>Dictyoptera</taxon>
        <taxon>Blattodea</taxon>
        <taxon>Blattoidea</taxon>
        <taxon>Termitoidae</taxon>
        <taxon>Rhinotermitidae</taxon>
        <taxon>Coptotermes</taxon>
    </lineage>
</organism>
<dbReference type="CDD" id="cd00096">
    <property type="entry name" value="Ig"/>
    <property type="match status" value="1"/>
</dbReference>
<dbReference type="SUPFAM" id="SSF56112">
    <property type="entry name" value="Protein kinase-like (PK-like)"/>
    <property type="match status" value="1"/>
</dbReference>
<evidence type="ECO:0000256" key="6">
    <source>
        <dbReference type="ARBA" id="ARBA00022553"/>
    </source>
</evidence>
<protein>
    <recommendedName>
        <fullName evidence="4">Platelet-derived growth factor receptor-like protein</fullName>
        <ecNumber evidence="3">2.7.10.1</ecNumber>
    </recommendedName>
</protein>
<dbReference type="FunCoup" id="A0A6L2Q3M8">
    <property type="interactions" value="160"/>
</dbReference>
<comment type="subcellular location">
    <subcellularLocation>
        <location evidence="1">Cell membrane</location>
        <topology evidence="1">Single-pass type I membrane protein</topology>
    </subcellularLocation>
</comment>
<keyword evidence="7" id="KW-0808">Transferase</keyword>
<comment type="caution">
    <text evidence="22">The sequence shown here is derived from an EMBL/GenBank/DDBJ whole genome shotgun (WGS) entry which is preliminary data.</text>
</comment>
<evidence type="ECO:0000256" key="18">
    <source>
        <dbReference type="PROSITE-ProRule" id="PRU10141"/>
    </source>
</evidence>
<keyword evidence="12 19" id="KW-0472">Membrane</keyword>
<keyword evidence="6" id="KW-0597">Phosphoprotein</keyword>
<dbReference type="GO" id="GO:0005524">
    <property type="term" value="F:ATP binding"/>
    <property type="evidence" value="ECO:0007669"/>
    <property type="project" value="UniProtKB-UniRule"/>
</dbReference>
<keyword evidence="15" id="KW-0325">Glycoprotein</keyword>
<dbReference type="InterPro" id="IPR042495">
    <property type="entry name" value="PDGFRL"/>
</dbReference>
<evidence type="ECO:0000256" key="1">
    <source>
        <dbReference type="ARBA" id="ARBA00004251"/>
    </source>
</evidence>
<proteinExistence type="predicted"/>
<evidence type="ECO:0000256" key="13">
    <source>
        <dbReference type="ARBA" id="ARBA00023137"/>
    </source>
</evidence>
<evidence type="ECO:0000256" key="19">
    <source>
        <dbReference type="SAM" id="Phobius"/>
    </source>
</evidence>
<dbReference type="PROSITE" id="PS50835">
    <property type="entry name" value="IG_LIKE"/>
    <property type="match status" value="4"/>
</dbReference>
<dbReference type="Gene3D" id="2.60.40.10">
    <property type="entry name" value="Immunoglobulins"/>
    <property type="match status" value="6"/>
</dbReference>
<evidence type="ECO:0000256" key="2">
    <source>
        <dbReference type="ARBA" id="ARBA00011360"/>
    </source>
</evidence>
<dbReference type="InterPro" id="IPR003598">
    <property type="entry name" value="Ig_sub2"/>
</dbReference>
<dbReference type="InterPro" id="IPR011009">
    <property type="entry name" value="Kinase-like_dom_sf"/>
</dbReference>
<evidence type="ECO:0000259" key="20">
    <source>
        <dbReference type="PROSITE" id="PS50011"/>
    </source>
</evidence>
<dbReference type="SMART" id="SM00408">
    <property type="entry name" value="IGc2"/>
    <property type="match status" value="3"/>
</dbReference>
<dbReference type="InterPro" id="IPR036179">
    <property type="entry name" value="Ig-like_dom_sf"/>
</dbReference>
<dbReference type="InterPro" id="IPR000719">
    <property type="entry name" value="Prot_kinase_dom"/>
</dbReference>
<evidence type="ECO:0000256" key="7">
    <source>
        <dbReference type="ARBA" id="ARBA00022679"/>
    </source>
</evidence>
<feature type="transmembrane region" description="Helical" evidence="19">
    <location>
        <begin position="740"/>
        <end position="761"/>
    </location>
</feature>
<dbReference type="PIRSF" id="PIRSF000615">
    <property type="entry name" value="TyrPK_CSF1-R"/>
    <property type="match status" value="1"/>
</dbReference>
<keyword evidence="14" id="KW-1015">Disulfide bond</keyword>